<dbReference type="EMBL" id="HBKQ01031907">
    <property type="protein sequence ID" value="CAE2251884.1"/>
    <property type="molecule type" value="Transcribed_RNA"/>
</dbReference>
<evidence type="ECO:0000313" key="1">
    <source>
        <dbReference type="EMBL" id="CAE2251884.1"/>
    </source>
</evidence>
<proteinExistence type="predicted"/>
<name>A0A7S4J540_9STRA</name>
<dbReference type="AlphaFoldDB" id="A0A7S4J540"/>
<organism evidence="1">
    <name type="scientific">Odontella aurita</name>
    <dbReference type="NCBI Taxonomy" id="265563"/>
    <lineage>
        <taxon>Eukaryota</taxon>
        <taxon>Sar</taxon>
        <taxon>Stramenopiles</taxon>
        <taxon>Ochrophyta</taxon>
        <taxon>Bacillariophyta</taxon>
        <taxon>Mediophyceae</taxon>
        <taxon>Biddulphiophycidae</taxon>
        <taxon>Eupodiscales</taxon>
        <taxon>Odontellaceae</taxon>
        <taxon>Odontella</taxon>
    </lineage>
</organism>
<dbReference type="Gene3D" id="1.25.40.20">
    <property type="entry name" value="Ankyrin repeat-containing domain"/>
    <property type="match status" value="1"/>
</dbReference>
<reference evidence="1" key="1">
    <citation type="submission" date="2021-01" db="EMBL/GenBank/DDBJ databases">
        <authorList>
            <person name="Corre E."/>
            <person name="Pelletier E."/>
            <person name="Niang G."/>
            <person name="Scheremetjew M."/>
            <person name="Finn R."/>
            <person name="Kale V."/>
            <person name="Holt S."/>
            <person name="Cochrane G."/>
            <person name="Meng A."/>
            <person name="Brown T."/>
            <person name="Cohen L."/>
        </authorList>
    </citation>
    <scope>NUCLEOTIDE SEQUENCE</scope>
    <source>
        <strain evidence="1">Isolate 1302-5</strain>
    </source>
</reference>
<sequence>MAKERARATTTQLKELEDMMKQPQVQEQIKEMNSRDYWMDTEMTSKLWGVIAGNDVAGLKEVMEMDPMALHARSKDGRGPMFWAYERGNGKMIKFLKRFGVSDTFKDSFGKVPADLGKQ</sequence>
<dbReference type="InterPro" id="IPR036770">
    <property type="entry name" value="Ankyrin_rpt-contain_sf"/>
</dbReference>
<dbReference type="SUPFAM" id="SSF48403">
    <property type="entry name" value="Ankyrin repeat"/>
    <property type="match status" value="1"/>
</dbReference>
<accession>A0A7S4J540</accession>
<gene>
    <name evidence="1" type="ORF">OAUR00152_LOCUS21752</name>
</gene>
<protein>
    <recommendedName>
        <fullName evidence="2">Ankyrin repeat domain-containing protein</fullName>
    </recommendedName>
</protein>
<evidence type="ECO:0008006" key="2">
    <source>
        <dbReference type="Google" id="ProtNLM"/>
    </source>
</evidence>